<dbReference type="AlphaFoldDB" id="A0A182SPP6"/>
<evidence type="ECO:0000313" key="1">
    <source>
        <dbReference type="EnsemblMetazoa" id="AMAM010940-PA"/>
    </source>
</evidence>
<keyword evidence="2" id="KW-1185">Reference proteome</keyword>
<evidence type="ECO:0000313" key="2">
    <source>
        <dbReference type="Proteomes" id="UP000075901"/>
    </source>
</evidence>
<name>A0A182SPP6_9DIPT</name>
<protein>
    <submittedName>
        <fullName evidence="1">Uncharacterized protein</fullName>
    </submittedName>
</protein>
<organism evidence="1 2">
    <name type="scientific">Anopheles maculatus</name>
    <dbReference type="NCBI Taxonomy" id="74869"/>
    <lineage>
        <taxon>Eukaryota</taxon>
        <taxon>Metazoa</taxon>
        <taxon>Ecdysozoa</taxon>
        <taxon>Arthropoda</taxon>
        <taxon>Hexapoda</taxon>
        <taxon>Insecta</taxon>
        <taxon>Pterygota</taxon>
        <taxon>Neoptera</taxon>
        <taxon>Endopterygota</taxon>
        <taxon>Diptera</taxon>
        <taxon>Nematocera</taxon>
        <taxon>Culicoidea</taxon>
        <taxon>Culicidae</taxon>
        <taxon>Anophelinae</taxon>
        <taxon>Anopheles</taxon>
        <taxon>Anopheles maculatus group</taxon>
    </lineage>
</organism>
<reference evidence="2" key="1">
    <citation type="submission" date="2013-09" db="EMBL/GenBank/DDBJ databases">
        <title>The Genome Sequence of Anopheles maculatus species B.</title>
        <authorList>
            <consortium name="The Broad Institute Genomics Platform"/>
            <person name="Neafsey D.E."/>
            <person name="Besansky N."/>
            <person name="Howell P."/>
            <person name="Walton C."/>
            <person name="Young S.K."/>
            <person name="Zeng Q."/>
            <person name="Gargeya S."/>
            <person name="Fitzgerald M."/>
            <person name="Haas B."/>
            <person name="Abouelleil A."/>
            <person name="Allen A.W."/>
            <person name="Alvarado L."/>
            <person name="Arachchi H.M."/>
            <person name="Berlin A.M."/>
            <person name="Chapman S.B."/>
            <person name="Gainer-Dewar J."/>
            <person name="Goldberg J."/>
            <person name="Griggs A."/>
            <person name="Gujja S."/>
            <person name="Hansen M."/>
            <person name="Howarth C."/>
            <person name="Imamovic A."/>
            <person name="Ireland A."/>
            <person name="Larimer J."/>
            <person name="McCowan C."/>
            <person name="Murphy C."/>
            <person name="Pearson M."/>
            <person name="Poon T.W."/>
            <person name="Priest M."/>
            <person name="Roberts A."/>
            <person name="Saif S."/>
            <person name="Shea T."/>
            <person name="Sisk P."/>
            <person name="Sykes S."/>
            <person name="Wortman J."/>
            <person name="Nusbaum C."/>
            <person name="Birren B."/>
        </authorList>
    </citation>
    <scope>NUCLEOTIDE SEQUENCE [LARGE SCALE GENOMIC DNA]</scope>
    <source>
        <strain evidence="2">maculatus3</strain>
    </source>
</reference>
<dbReference type="VEuPathDB" id="VectorBase:AMAM010940"/>
<accession>A0A182SPP6</accession>
<sequence>MTTLSPLVDRLTEQILFDIDDLAEHLVECFNRLEDGANCIASIGPHYAELVANLKLKVDDVLRLLTIQTNASARRAAACIAGGKCGFMASLDTYANDIKLCEAKGPKA</sequence>
<reference evidence="1" key="2">
    <citation type="submission" date="2020-05" db="UniProtKB">
        <authorList>
            <consortium name="EnsemblMetazoa"/>
        </authorList>
    </citation>
    <scope>IDENTIFICATION</scope>
    <source>
        <strain evidence="1">maculatus3</strain>
    </source>
</reference>
<proteinExistence type="predicted"/>
<dbReference type="EnsemblMetazoa" id="AMAM010940-RA">
    <property type="protein sequence ID" value="AMAM010940-PA"/>
    <property type="gene ID" value="AMAM010940"/>
</dbReference>
<dbReference type="Proteomes" id="UP000075901">
    <property type="component" value="Unassembled WGS sequence"/>
</dbReference>